<proteinExistence type="inferred from homology"/>
<comment type="similarity">
    <text evidence="2">Belongs to the SurE nucleotidase family.</text>
</comment>
<dbReference type="PANTHER" id="PTHR30457">
    <property type="entry name" value="5'-NUCLEOTIDASE SURE"/>
    <property type="match status" value="1"/>
</dbReference>
<dbReference type="EMBL" id="CP045725">
    <property type="protein sequence ID" value="QGF23640.1"/>
    <property type="molecule type" value="Genomic_DNA"/>
</dbReference>
<accession>A0A5Q2F9J2</accession>
<dbReference type="Gene3D" id="3.40.1210.10">
    <property type="entry name" value="Survival protein SurE-like phosphatase/nucleotidase"/>
    <property type="match status" value="1"/>
</dbReference>
<protein>
    <recommendedName>
        <fullName evidence="3">5'-nucleotidase</fullName>
        <ecNumber evidence="3">3.1.3.5</ecNumber>
    </recommendedName>
</protein>
<dbReference type="Pfam" id="PF01975">
    <property type="entry name" value="SurE"/>
    <property type="match status" value="1"/>
</dbReference>
<dbReference type="GO" id="GO:0000166">
    <property type="term" value="F:nucleotide binding"/>
    <property type="evidence" value="ECO:0007669"/>
    <property type="project" value="UniProtKB-KW"/>
</dbReference>
<dbReference type="RefSeq" id="WP_153572170.1">
    <property type="nucleotide sequence ID" value="NZ_CP045725.1"/>
</dbReference>
<dbReference type="EC" id="3.1.3.5" evidence="3"/>
<keyword evidence="7" id="KW-0378">Hydrolase</keyword>
<dbReference type="AlphaFoldDB" id="A0A5Q2F9J2"/>
<evidence type="ECO:0000313" key="10">
    <source>
        <dbReference type="Proteomes" id="UP000386847"/>
    </source>
</evidence>
<dbReference type="GO" id="GO:0008254">
    <property type="term" value="F:3'-nucleotidase activity"/>
    <property type="evidence" value="ECO:0007669"/>
    <property type="project" value="TreeGrafter"/>
</dbReference>
<dbReference type="Proteomes" id="UP000386847">
    <property type="component" value="Chromosome"/>
</dbReference>
<dbReference type="InterPro" id="IPR002828">
    <property type="entry name" value="SurE-like_Pase/nucleotidase"/>
</dbReference>
<dbReference type="GO" id="GO:0008253">
    <property type="term" value="F:5'-nucleotidase activity"/>
    <property type="evidence" value="ECO:0007669"/>
    <property type="project" value="UniProtKB-EC"/>
</dbReference>
<evidence type="ECO:0000256" key="3">
    <source>
        <dbReference type="ARBA" id="ARBA00012643"/>
    </source>
</evidence>
<evidence type="ECO:0000313" key="9">
    <source>
        <dbReference type="EMBL" id="QGF23640.1"/>
    </source>
</evidence>
<keyword evidence="4" id="KW-0963">Cytoplasm</keyword>
<evidence type="ECO:0000256" key="6">
    <source>
        <dbReference type="ARBA" id="ARBA00022741"/>
    </source>
</evidence>
<keyword evidence="6" id="KW-0547">Nucleotide-binding</keyword>
<dbReference type="InterPro" id="IPR030048">
    <property type="entry name" value="SurE"/>
</dbReference>
<gene>
    <name evidence="9" type="ORF">Rai3103_08115</name>
</gene>
<keyword evidence="10" id="KW-1185">Reference proteome</keyword>
<dbReference type="PANTHER" id="PTHR30457:SF12">
    <property type="entry name" value="5'_3'-NUCLEOTIDASE SURE"/>
    <property type="match status" value="1"/>
</dbReference>
<evidence type="ECO:0000256" key="4">
    <source>
        <dbReference type="ARBA" id="ARBA00022490"/>
    </source>
</evidence>
<evidence type="ECO:0000256" key="2">
    <source>
        <dbReference type="ARBA" id="ARBA00011062"/>
    </source>
</evidence>
<feature type="domain" description="Survival protein SurE-like phosphatase/nucleotidase" evidence="8">
    <location>
        <begin position="3"/>
        <end position="187"/>
    </location>
</feature>
<dbReference type="KEGG" id="rain:Rai3103_08115"/>
<reference evidence="9 10" key="1">
    <citation type="submission" date="2019-10" db="EMBL/GenBank/DDBJ databases">
        <title>Genomic analysis of Raineyella sp. CBA3103.</title>
        <authorList>
            <person name="Roh S.W."/>
        </authorList>
    </citation>
    <scope>NUCLEOTIDE SEQUENCE [LARGE SCALE GENOMIC DNA]</scope>
    <source>
        <strain evidence="9 10">CBA3103</strain>
    </source>
</reference>
<dbReference type="InterPro" id="IPR036523">
    <property type="entry name" value="SurE-like_sf"/>
</dbReference>
<organism evidence="9 10">
    <name type="scientific">Raineyella fluvialis</name>
    <dbReference type="NCBI Taxonomy" id="2662261"/>
    <lineage>
        <taxon>Bacteria</taxon>
        <taxon>Bacillati</taxon>
        <taxon>Actinomycetota</taxon>
        <taxon>Actinomycetes</taxon>
        <taxon>Propionibacteriales</taxon>
        <taxon>Propionibacteriaceae</taxon>
        <taxon>Raineyella</taxon>
    </lineage>
</organism>
<dbReference type="GO" id="GO:0004309">
    <property type="term" value="F:exopolyphosphatase activity"/>
    <property type="evidence" value="ECO:0007669"/>
    <property type="project" value="TreeGrafter"/>
</dbReference>
<dbReference type="SUPFAM" id="SSF64167">
    <property type="entry name" value="SurE-like"/>
    <property type="match status" value="1"/>
</dbReference>
<comment type="catalytic activity">
    <reaction evidence="1">
        <text>a ribonucleoside 5'-phosphate + H2O = a ribonucleoside + phosphate</text>
        <dbReference type="Rhea" id="RHEA:12484"/>
        <dbReference type="ChEBI" id="CHEBI:15377"/>
        <dbReference type="ChEBI" id="CHEBI:18254"/>
        <dbReference type="ChEBI" id="CHEBI:43474"/>
        <dbReference type="ChEBI" id="CHEBI:58043"/>
        <dbReference type="EC" id="3.1.3.5"/>
    </reaction>
</comment>
<name>A0A5Q2F9J2_9ACTN</name>
<evidence type="ECO:0000256" key="1">
    <source>
        <dbReference type="ARBA" id="ARBA00000815"/>
    </source>
</evidence>
<evidence type="ECO:0000259" key="8">
    <source>
        <dbReference type="Pfam" id="PF01975"/>
    </source>
</evidence>
<evidence type="ECO:0000256" key="7">
    <source>
        <dbReference type="ARBA" id="ARBA00022801"/>
    </source>
</evidence>
<keyword evidence="5" id="KW-0479">Metal-binding</keyword>
<evidence type="ECO:0000256" key="5">
    <source>
        <dbReference type="ARBA" id="ARBA00022723"/>
    </source>
</evidence>
<sequence>MQILITNDDGIDAPGLAAMARAAARRGHAVLVVAPDHPSSGVSAALGMRTPTESIIIQEEHPEGMPPEARCLVAEATPAQMIYLAVQGEYGEVPRMVLAGINSGANTGRAILHSGTVGAALTAAVLGIRAMSVSLAGPDPHHWDTAEEIALRMMEWLEFQASDGRVLNLNIPDLPMDQLRGLRAAPLASFGELQAADIAFPTAGAPDLRRAAVTYEPALARDEPGSDHYLLAREWVTATMVRSLTDDFAGVALPTLGQIDPGHALARHTTATPAPTTPWSAPT</sequence>
<dbReference type="GO" id="GO:0046872">
    <property type="term" value="F:metal ion binding"/>
    <property type="evidence" value="ECO:0007669"/>
    <property type="project" value="UniProtKB-KW"/>
</dbReference>